<evidence type="ECO:0000313" key="1">
    <source>
        <dbReference type="EMBL" id="SHG37526.1"/>
    </source>
</evidence>
<evidence type="ECO:0000313" key="2">
    <source>
        <dbReference type="Proteomes" id="UP000189796"/>
    </source>
</evidence>
<name>A0A1M5JAC0_9BRAD</name>
<dbReference type="EMBL" id="LT670817">
    <property type="protein sequence ID" value="SHG37526.1"/>
    <property type="molecule type" value="Genomic_DNA"/>
</dbReference>
<reference evidence="1 2" key="1">
    <citation type="submission" date="2016-11" db="EMBL/GenBank/DDBJ databases">
        <authorList>
            <person name="Jaros S."/>
            <person name="Januszkiewicz K."/>
            <person name="Wedrychowicz H."/>
        </authorList>
    </citation>
    <scope>NUCLEOTIDE SEQUENCE [LARGE SCALE GENOMIC DNA]</scope>
    <source>
        <strain evidence="1 2">GAS138</strain>
    </source>
</reference>
<sequence>MTAQKKDCCHEIRLRGERFFQGSGLAKRSPSPAERCITRASSRVRVQKPSVQQDYPAAVIAGFGGATLTASLP</sequence>
<proteinExistence type="predicted"/>
<accession>A0A1M5JAC0</accession>
<organism evidence="1 2">
    <name type="scientific">Bradyrhizobium erythrophlei</name>
    <dbReference type="NCBI Taxonomy" id="1437360"/>
    <lineage>
        <taxon>Bacteria</taxon>
        <taxon>Pseudomonadati</taxon>
        <taxon>Pseudomonadota</taxon>
        <taxon>Alphaproteobacteria</taxon>
        <taxon>Hyphomicrobiales</taxon>
        <taxon>Nitrobacteraceae</taxon>
        <taxon>Bradyrhizobium</taxon>
    </lineage>
</organism>
<protein>
    <submittedName>
        <fullName evidence="1">Uncharacterized protein</fullName>
    </submittedName>
</protein>
<dbReference type="AlphaFoldDB" id="A0A1M5JAC0"/>
<dbReference type="Proteomes" id="UP000189796">
    <property type="component" value="Chromosome I"/>
</dbReference>
<gene>
    <name evidence="1" type="ORF">SAMN05443248_1327</name>
</gene>